<dbReference type="GO" id="GO:0102158">
    <property type="term" value="F:very-long-chain (3R)-3-hydroxyacyl-CoA dehydratase activity"/>
    <property type="evidence" value="ECO:0007669"/>
    <property type="project" value="UniProtKB-EC"/>
</dbReference>
<evidence type="ECO:0000256" key="1">
    <source>
        <dbReference type="ARBA" id="ARBA00004141"/>
    </source>
</evidence>
<dbReference type="STRING" id="4615.A0A199UMK1"/>
<dbReference type="InterPro" id="IPR007482">
    <property type="entry name" value="Tyr_Pase-like_PTPLA"/>
</dbReference>
<dbReference type="GO" id="GO:0005789">
    <property type="term" value="C:endoplasmic reticulum membrane"/>
    <property type="evidence" value="ECO:0007669"/>
    <property type="project" value="UniProtKB-SubCell"/>
</dbReference>
<keyword evidence="6 13" id="KW-0812">Transmembrane</keyword>
<dbReference type="GO" id="GO:0030497">
    <property type="term" value="P:fatty acid elongation"/>
    <property type="evidence" value="ECO:0007669"/>
    <property type="project" value="TreeGrafter"/>
</dbReference>
<keyword evidence="10 13" id="KW-0472">Membrane</keyword>
<evidence type="ECO:0000256" key="4">
    <source>
        <dbReference type="ARBA" id="ARBA00013122"/>
    </source>
</evidence>
<keyword evidence="9 13" id="KW-0443">Lipid metabolism</keyword>
<evidence type="ECO:0000256" key="10">
    <source>
        <dbReference type="ARBA" id="ARBA00023136"/>
    </source>
</evidence>
<keyword evidence="12 13" id="KW-0456">Lyase</keyword>
<dbReference type="Pfam" id="PF04387">
    <property type="entry name" value="PTPLA"/>
    <property type="match status" value="1"/>
</dbReference>
<dbReference type="EMBL" id="LSRQ01006576">
    <property type="protein sequence ID" value="OAY65964.1"/>
    <property type="molecule type" value="Genomic_DNA"/>
</dbReference>
<keyword evidence="11 13" id="KW-0275">Fatty acid biosynthesis</keyword>
<comment type="catalytic activity">
    <reaction evidence="13">
        <text>a very-long-chain (3R)-3-hydroxyacyl-CoA = a very-long-chain (2E)-enoyl-CoA + H2O</text>
        <dbReference type="Rhea" id="RHEA:45812"/>
        <dbReference type="ChEBI" id="CHEBI:15377"/>
        <dbReference type="ChEBI" id="CHEBI:83728"/>
        <dbReference type="ChEBI" id="CHEBI:85440"/>
        <dbReference type="EC" id="4.2.1.134"/>
    </reaction>
</comment>
<keyword evidence="13" id="KW-0256">Endoplasmic reticulum</keyword>
<evidence type="ECO:0000256" key="12">
    <source>
        <dbReference type="ARBA" id="ARBA00023239"/>
    </source>
</evidence>
<feature type="transmembrane region" description="Helical" evidence="13">
    <location>
        <begin position="41"/>
        <end position="62"/>
    </location>
</feature>
<evidence type="ECO:0000256" key="13">
    <source>
        <dbReference type="RuleBase" id="RU363109"/>
    </source>
</evidence>
<keyword evidence="7 13" id="KW-0276">Fatty acid metabolism</keyword>
<dbReference type="GO" id="GO:0030148">
    <property type="term" value="P:sphingolipid biosynthetic process"/>
    <property type="evidence" value="ECO:0007669"/>
    <property type="project" value="TreeGrafter"/>
</dbReference>
<keyword evidence="8 13" id="KW-1133">Transmembrane helix</keyword>
<dbReference type="PANTHER" id="PTHR11035:SF35">
    <property type="entry name" value="VERY-LONG-CHAIN (3R)-3-HYDROXYACYL-COA DEHYDRATASE"/>
    <property type="match status" value="1"/>
</dbReference>
<protein>
    <recommendedName>
        <fullName evidence="4 13">Very-long-chain (3R)-3-hydroxyacyl-CoA dehydratase</fullName>
        <ecNumber evidence="4 13">4.2.1.134</ecNumber>
    </recommendedName>
</protein>
<evidence type="ECO:0000256" key="5">
    <source>
        <dbReference type="ARBA" id="ARBA00022516"/>
    </source>
</evidence>
<comment type="caution">
    <text evidence="13">Lacks conserved residue(s) required for the propagation of feature annotation.</text>
</comment>
<dbReference type="EC" id="4.2.1.134" evidence="4 13"/>
<reference evidence="14 15" key="1">
    <citation type="journal article" date="2016" name="DNA Res.">
        <title>The draft genome of MD-2 pineapple using hybrid error correction of long reads.</title>
        <authorList>
            <person name="Redwan R.M."/>
            <person name="Saidin A."/>
            <person name="Kumar S.V."/>
        </authorList>
    </citation>
    <scope>NUCLEOTIDE SEQUENCE [LARGE SCALE GENOMIC DNA]</scope>
    <source>
        <strain evidence="15">cv. MD2</strain>
        <tissue evidence="14">Leaf</tissue>
    </source>
</reference>
<accession>A0A199UMK1</accession>
<dbReference type="GO" id="GO:0042761">
    <property type="term" value="P:very long-chain fatty acid biosynthetic process"/>
    <property type="evidence" value="ECO:0007669"/>
    <property type="project" value="TreeGrafter"/>
</dbReference>
<comment type="caution">
    <text evidence="14">The sequence shown here is derived from an EMBL/GenBank/DDBJ whole genome shotgun (WGS) entry which is preliminary data.</text>
</comment>
<feature type="transmembrane region" description="Helical" evidence="13">
    <location>
        <begin position="155"/>
        <end position="177"/>
    </location>
</feature>
<comment type="function">
    <text evidence="13">Catalyzes the third of the four reactions of the long-chain fatty acids elongation cycle. This endoplasmic reticulum-bound enzymatic process, allows the addition of two carbons to the chain of long- and very long-chain fatty acids/VLCFAs per cycle. This enzyme catalyzes the dehydration of the 3-hydroxyacyl-CoA intermediate into trans-2,3-enoyl-CoA, within each cycle of fatty acid elongation. Thereby, it participates to the production of VLCFAs of different chain lengths that are involved in multiple biological processes as precursors of membrane lipids and lipid mediators.</text>
</comment>
<dbReference type="Proteomes" id="UP000092600">
    <property type="component" value="Unassembled WGS sequence"/>
</dbReference>
<evidence type="ECO:0000256" key="8">
    <source>
        <dbReference type="ARBA" id="ARBA00022989"/>
    </source>
</evidence>
<comment type="subcellular location">
    <subcellularLocation>
        <location evidence="13">Endoplasmic reticulum membrane</location>
        <topology evidence="13">Multi-pass membrane protein</topology>
    </subcellularLocation>
    <subcellularLocation>
        <location evidence="1">Membrane</location>
        <topology evidence="1">Multi-pass membrane protein</topology>
    </subcellularLocation>
</comment>
<evidence type="ECO:0000256" key="3">
    <source>
        <dbReference type="ARBA" id="ARBA00007811"/>
    </source>
</evidence>
<evidence type="ECO:0000256" key="9">
    <source>
        <dbReference type="ARBA" id="ARBA00023098"/>
    </source>
</evidence>
<gene>
    <name evidence="14" type="ORF">ACMD2_12388</name>
</gene>
<evidence type="ECO:0000256" key="6">
    <source>
        <dbReference type="ARBA" id="ARBA00022692"/>
    </source>
</evidence>
<feature type="transmembrane region" description="Helical" evidence="13">
    <location>
        <begin position="215"/>
        <end position="233"/>
    </location>
</feature>
<dbReference type="PANTHER" id="PTHR11035">
    <property type="entry name" value="VERY-LONG-CHAIN (3R)-3-HYDROXYACYL-COA DEHYDRATASE"/>
    <property type="match status" value="1"/>
</dbReference>
<dbReference type="AlphaFoldDB" id="A0A199UMK1"/>
<sequence>MLRPPQLYLLCYNSLQALGWCPLSLYLSLSLCPNSPHSRSLRLIALARVLGSLFAASSFHGAYASAGELICLLQAVSFLESIHAAVGLVPTGVLVSLMQWGGRTHFLLAIVRQIPEVQSHPSVFITFTAWCMSEVIRYSHYALSCIRICPWWLTYLRYTAFIFLYPIGVAPGEMWLMYEALPFVKERNLYSNFFNKFPISYYSFLVFVTNNLSHLLHQALLMCYPVLWLKLYLHLFKQRRSKLGRQQRKKQL</sequence>
<dbReference type="UniPathway" id="UPA00094"/>
<comment type="similarity">
    <text evidence="3 13">Belongs to the very long-chain fatty acids dehydratase HACD family.</text>
</comment>
<evidence type="ECO:0000313" key="14">
    <source>
        <dbReference type="EMBL" id="OAY65964.1"/>
    </source>
</evidence>
<organism evidence="14 15">
    <name type="scientific">Ananas comosus</name>
    <name type="common">Pineapple</name>
    <name type="synonym">Ananas ananas</name>
    <dbReference type="NCBI Taxonomy" id="4615"/>
    <lineage>
        <taxon>Eukaryota</taxon>
        <taxon>Viridiplantae</taxon>
        <taxon>Streptophyta</taxon>
        <taxon>Embryophyta</taxon>
        <taxon>Tracheophyta</taxon>
        <taxon>Spermatophyta</taxon>
        <taxon>Magnoliopsida</taxon>
        <taxon>Liliopsida</taxon>
        <taxon>Poales</taxon>
        <taxon>Bromeliaceae</taxon>
        <taxon>Bromelioideae</taxon>
        <taxon>Ananas</taxon>
    </lineage>
</organism>
<name>A0A199UMK1_ANACO</name>
<keyword evidence="5 13" id="KW-0444">Lipid biosynthesis</keyword>
<evidence type="ECO:0000313" key="15">
    <source>
        <dbReference type="Proteomes" id="UP000092600"/>
    </source>
</evidence>
<evidence type="ECO:0000256" key="2">
    <source>
        <dbReference type="ARBA" id="ARBA00005194"/>
    </source>
</evidence>
<evidence type="ECO:0000256" key="7">
    <source>
        <dbReference type="ARBA" id="ARBA00022832"/>
    </source>
</evidence>
<feature type="transmembrane region" description="Helical" evidence="13">
    <location>
        <begin position="6"/>
        <end position="29"/>
    </location>
</feature>
<comment type="pathway">
    <text evidence="2 13">Lipid metabolism; fatty acid biosynthesis.</text>
</comment>
<proteinExistence type="inferred from homology"/>
<evidence type="ECO:0000256" key="11">
    <source>
        <dbReference type="ARBA" id="ARBA00023160"/>
    </source>
</evidence>